<proteinExistence type="predicted"/>
<dbReference type="WBParaSite" id="MBELARI_LOCUS977">
    <property type="protein sequence ID" value="MBELARI_LOCUS977"/>
    <property type="gene ID" value="MBELARI_LOCUS977"/>
</dbReference>
<feature type="region of interest" description="Disordered" evidence="1">
    <location>
        <begin position="31"/>
        <end position="69"/>
    </location>
</feature>
<organism evidence="2 3">
    <name type="scientific">Mesorhabditis belari</name>
    <dbReference type="NCBI Taxonomy" id="2138241"/>
    <lineage>
        <taxon>Eukaryota</taxon>
        <taxon>Metazoa</taxon>
        <taxon>Ecdysozoa</taxon>
        <taxon>Nematoda</taxon>
        <taxon>Chromadorea</taxon>
        <taxon>Rhabditida</taxon>
        <taxon>Rhabditina</taxon>
        <taxon>Rhabditomorpha</taxon>
        <taxon>Rhabditoidea</taxon>
        <taxon>Rhabditidae</taxon>
        <taxon>Mesorhabditinae</taxon>
        <taxon>Mesorhabditis</taxon>
    </lineage>
</organism>
<dbReference type="Proteomes" id="UP000887575">
    <property type="component" value="Unassembled WGS sequence"/>
</dbReference>
<evidence type="ECO:0000313" key="2">
    <source>
        <dbReference type="Proteomes" id="UP000887575"/>
    </source>
</evidence>
<sequence>MCNESLSNMRRNPQRFVNWKHLALYAYKSPAQRFEPPPEQQTKRQNNKARPTRVDGYHGTSRKAPDQKFEQRVNYVARSEPPRPISPQLSETSSNAGSFYGKMLSLPMAMVNKMDRTANTSANQPALFPPQLSTMLLALRRILPCQPLARKSEPDQRNTVDSLNGDQDVNLIREAQLNAYNINARLQDLSPEQQELYLKTFSKNLLREDKQDDFSEEAIGEGSG</sequence>
<name>A0AAF3JC59_9BILA</name>
<accession>A0AAF3JC59</accession>
<evidence type="ECO:0000256" key="1">
    <source>
        <dbReference type="SAM" id="MobiDB-lite"/>
    </source>
</evidence>
<dbReference type="AlphaFoldDB" id="A0AAF3JC59"/>
<protein>
    <submittedName>
        <fullName evidence="3">Uncharacterized protein</fullName>
    </submittedName>
</protein>
<evidence type="ECO:0000313" key="3">
    <source>
        <dbReference type="WBParaSite" id="MBELARI_LOCUS977"/>
    </source>
</evidence>
<reference evidence="3" key="1">
    <citation type="submission" date="2024-02" db="UniProtKB">
        <authorList>
            <consortium name="WormBaseParasite"/>
        </authorList>
    </citation>
    <scope>IDENTIFICATION</scope>
</reference>
<keyword evidence="2" id="KW-1185">Reference proteome</keyword>